<dbReference type="InterPro" id="IPR023198">
    <property type="entry name" value="PGP-like_dom2"/>
</dbReference>
<dbReference type="Pfam" id="PF13419">
    <property type="entry name" value="HAD_2"/>
    <property type="match status" value="1"/>
</dbReference>
<protein>
    <submittedName>
        <fullName evidence="1">HAD-IA family hydrolase</fullName>
    </submittedName>
</protein>
<name>A0A5C5SD39_9STRE</name>
<comment type="caution">
    <text evidence="1">The sequence shown here is derived from an EMBL/GenBank/DDBJ whole genome shotgun (WGS) entry which is preliminary data.</text>
</comment>
<dbReference type="RefSeq" id="WP_146566132.1">
    <property type="nucleotide sequence ID" value="NZ_VOHL01000001.1"/>
</dbReference>
<proteinExistence type="predicted"/>
<dbReference type="GO" id="GO:0006281">
    <property type="term" value="P:DNA repair"/>
    <property type="evidence" value="ECO:0007669"/>
    <property type="project" value="TreeGrafter"/>
</dbReference>
<accession>A0A5C5SD39</accession>
<dbReference type="NCBIfam" id="TIGR01549">
    <property type="entry name" value="HAD-SF-IA-v1"/>
    <property type="match status" value="1"/>
</dbReference>
<dbReference type="EMBL" id="VOHL01000001">
    <property type="protein sequence ID" value="TWS99007.1"/>
    <property type="molecule type" value="Genomic_DNA"/>
</dbReference>
<dbReference type="InterPro" id="IPR050155">
    <property type="entry name" value="HAD-like_hydrolase_sf"/>
</dbReference>
<dbReference type="SUPFAM" id="SSF56784">
    <property type="entry name" value="HAD-like"/>
    <property type="match status" value="1"/>
</dbReference>
<dbReference type="GO" id="GO:0008967">
    <property type="term" value="F:phosphoglycolate phosphatase activity"/>
    <property type="evidence" value="ECO:0007669"/>
    <property type="project" value="TreeGrafter"/>
</dbReference>
<dbReference type="Gene3D" id="3.40.50.1000">
    <property type="entry name" value="HAD superfamily/HAD-like"/>
    <property type="match status" value="1"/>
</dbReference>
<dbReference type="InterPro" id="IPR023214">
    <property type="entry name" value="HAD_sf"/>
</dbReference>
<dbReference type="SFLD" id="SFLDG01129">
    <property type="entry name" value="C1.5:_HAD__Beta-PGM__Phosphata"/>
    <property type="match status" value="1"/>
</dbReference>
<dbReference type="SFLD" id="SFLDS00003">
    <property type="entry name" value="Haloacid_Dehalogenase"/>
    <property type="match status" value="1"/>
</dbReference>
<dbReference type="AlphaFoldDB" id="A0A5C5SD39"/>
<dbReference type="OrthoDB" id="9807630at2"/>
<dbReference type="PANTHER" id="PTHR43434:SF25">
    <property type="entry name" value="PHOSPHOGLYCOLATE PHOSPHATASE"/>
    <property type="match status" value="1"/>
</dbReference>
<sequence length="205" mass="23342">MTTNFIWDFDGTLVDSYEAIMEAMAVLYDHYQLPFEAESIRQTILTTSTGHLFDQLVADYGLDGQDLREFFTREQEKRDDRIVLLPHVREALQFTKDKGIRNFIYTHKGKTTQQVLDNLGIASDFVEVVTAANGFERKPHPAAINYLLDKYGLDKASTYYIGDRLIDVQVAKQAGIRSINLNLPTDDVNQKIESLADLANLFQNS</sequence>
<evidence type="ECO:0000313" key="2">
    <source>
        <dbReference type="Proteomes" id="UP000317430"/>
    </source>
</evidence>
<keyword evidence="2" id="KW-1185">Reference proteome</keyword>
<dbReference type="InterPro" id="IPR036412">
    <property type="entry name" value="HAD-like_sf"/>
</dbReference>
<organism evidence="1 2">
    <name type="scientific">Streptococcus cuniculipharyngis</name>
    <dbReference type="NCBI Taxonomy" id="1562651"/>
    <lineage>
        <taxon>Bacteria</taxon>
        <taxon>Bacillati</taxon>
        <taxon>Bacillota</taxon>
        <taxon>Bacilli</taxon>
        <taxon>Lactobacillales</taxon>
        <taxon>Streptococcaceae</taxon>
        <taxon>Streptococcus</taxon>
    </lineage>
</organism>
<keyword evidence="1" id="KW-0378">Hydrolase</keyword>
<reference evidence="1 2" key="1">
    <citation type="submission" date="2019-08" db="EMBL/GenBank/DDBJ databases">
        <authorList>
            <person name="Lei W."/>
        </authorList>
    </citation>
    <scope>NUCLEOTIDE SEQUENCE [LARGE SCALE GENOMIC DNA]</scope>
    <source>
        <strain evidence="1 2">CCUG 66496</strain>
    </source>
</reference>
<dbReference type="GO" id="GO:0005829">
    <property type="term" value="C:cytosol"/>
    <property type="evidence" value="ECO:0007669"/>
    <property type="project" value="TreeGrafter"/>
</dbReference>
<dbReference type="Gene3D" id="1.10.150.240">
    <property type="entry name" value="Putative phosphatase, domain 2"/>
    <property type="match status" value="1"/>
</dbReference>
<dbReference type="Proteomes" id="UP000317430">
    <property type="component" value="Unassembled WGS sequence"/>
</dbReference>
<dbReference type="PANTHER" id="PTHR43434">
    <property type="entry name" value="PHOSPHOGLYCOLATE PHOSPHATASE"/>
    <property type="match status" value="1"/>
</dbReference>
<evidence type="ECO:0000313" key="1">
    <source>
        <dbReference type="EMBL" id="TWS99007.1"/>
    </source>
</evidence>
<dbReference type="InterPro" id="IPR041492">
    <property type="entry name" value="HAD_2"/>
</dbReference>
<gene>
    <name evidence="1" type="ORF">FRX57_02045</name>
</gene>
<dbReference type="InterPro" id="IPR006439">
    <property type="entry name" value="HAD-SF_hydro_IA"/>
</dbReference>